<dbReference type="PANTHER" id="PTHR11616:SF321">
    <property type="entry name" value="SODIUM-DEPENDENT NUTRIENT AMINO ACID TRANSPORTER 1-RELATED"/>
    <property type="match status" value="1"/>
</dbReference>
<keyword evidence="5 9" id="KW-1133">Transmembrane helix</keyword>
<feature type="compositionally biased region" description="Basic and acidic residues" evidence="8">
    <location>
        <begin position="7"/>
        <end position="25"/>
    </location>
</feature>
<proteinExistence type="inferred from homology"/>
<feature type="transmembrane region" description="Helical" evidence="9">
    <location>
        <begin position="462"/>
        <end position="481"/>
    </location>
</feature>
<evidence type="ECO:0000256" key="4">
    <source>
        <dbReference type="ARBA" id="ARBA00022692"/>
    </source>
</evidence>
<dbReference type="RefSeq" id="XP_035827803.1">
    <property type="nucleotide sequence ID" value="XM_035971910.1"/>
</dbReference>
<dbReference type="GeneID" id="101854663"/>
<gene>
    <name evidence="11" type="primary">LOC101854663</name>
</gene>
<sequence>MPTLQQKKAEDEERKKAPAAEEEAHSKAFQPVRQFVEEHVTALALVKISLLKEMYCTFMQTNCPEFYKYYKAYKLKEKLVKHFQSRINFWQRYSGTSDLVYSDEIPTGQNSILGLYAFFGGEETSAFVQKGKAKSLSILHKHPEFAVSFKELRTSETVSSELFSNLENQLQETSTQARQNLTLNTDPLTSSENVTTRLAWDPLWRVTTLHRSPGLQEPGRAVTHVFLSVLLTLALAGLILIPGLRRSAKLLCVLTSVMLMVALAVLVGAGINGTAASGVASLLYPNFQTLTNPRAWFSAVNQSLLTLGVGVNVLPVLASYRRYNGDTSRCAVTVCCVAVFCHVMCSMCVAAVLRNNLHDTVREQGSDPSFLFTALPYELSTFSLPTLWTSLFFIVVFLTSLTSAVVFLESVVTSVLDLRVELSRWRILVMAGVLSVCLLLAIPLCTQGGVFIFQLFHWVTQSGIFLSLICVLQCCVVAFVYGGRRFYDNLSAMSGQEAHWWFKFCWACVCPPLLLANVSYQSYMTPRTPVPLTSRPNPDPLTSLPTPDPNTLARVLPWGLLAAMLLPIPLWALGLLCSTTGSLAKRVRSAIRPQLRPSQVPIRWRLQGQGRHRLLDT</sequence>
<keyword evidence="10" id="KW-1185">Reference proteome</keyword>
<dbReference type="SUPFAM" id="SSF161070">
    <property type="entry name" value="SNF-like"/>
    <property type="match status" value="1"/>
</dbReference>
<accession>A0ABM1VZG0</accession>
<name>A0ABM1VZG0_APLCA</name>
<evidence type="ECO:0000256" key="5">
    <source>
        <dbReference type="ARBA" id="ARBA00022989"/>
    </source>
</evidence>
<dbReference type="Proteomes" id="UP000694888">
    <property type="component" value="Unplaced"/>
</dbReference>
<evidence type="ECO:0000313" key="11">
    <source>
        <dbReference type="RefSeq" id="XP_035827803.1"/>
    </source>
</evidence>
<reference evidence="11" key="1">
    <citation type="submission" date="2025-08" db="UniProtKB">
        <authorList>
            <consortium name="RefSeq"/>
        </authorList>
    </citation>
    <scope>IDENTIFICATION</scope>
</reference>
<evidence type="ECO:0000313" key="10">
    <source>
        <dbReference type="Proteomes" id="UP000694888"/>
    </source>
</evidence>
<evidence type="ECO:0000256" key="3">
    <source>
        <dbReference type="ARBA" id="ARBA00022448"/>
    </source>
</evidence>
<feature type="transmembrane region" description="Helical" evidence="9">
    <location>
        <begin position="428"/>
        <end position="456"/>
    </location>
</feature>
<feature type="transmembrane region" description="Helical" evidence="9">
    <location>
        <begin position="250"/>
        <end position="275"/>
    </location>
</feature>
<evidence type="ECO:0000256" key="2">
    <source>
        <dbReference type="ARBA" id="ARBA00006459"/>
    </source>
</evidence>
<dbReference type="PRINTS" id="PR00176">
    <property type="entry name" value="NANEUSMPORT"/>
</dbReference>
<evidence type="ECO:0000256" key="9">
    <source>
        <dbReference type="SAM" id="Phobius"/>
    </source>
</evidence>
<feature type="transmembrane region" description="Helical" evidence="9">
    <location>
        <begin position="221"/>
        <end position="241"/>
    </location>
</feature>
<comment type="similarity">
    <text evidence="2">Belongs to the sodium:neurotransmitter symporter (SNF) (TC 2.A.22) family.</text>
</comment>
<evidence type="ECO:0000256" key="7">
    <source>
        <dbReference type="ARBA" id="ARBA00023180"/>
    </source>
</evidence>
<organism evidence="10 11">
    <name type="scientific">Aplysia californica</name>
    <name type="common">California sea hare</name>
    <dbReference type="NCBI Taxonomy" id="6500"/>
    <lineage>
        <taxon>Eukaryota</taxon>
        <taxon>Metazoa</taxon>
        <taxon>Spiralia</taxon>
        <taxon>Lophotrochozoa</taxon>
        <taxon>Mollusca</taxon>
        <taxon>Gastropoda</taxon>
        <taxon>Heterobranchia</taxon>
        <taxon>Euthyneura</taxon>
        <taxon>Tectipleura</taxon>
        <taxon>Aplysiida</taxon>
        <taxon>Aplysioidea</taxon>
        <taxon>Aplysiidae</taxon>
        <taxon>Aplysia</taxon>
    </lineage>
</organism>
<comment type="subcellular location">
    <subcellularLocation>
        <location evidence="1">Membrane</location>
        <topology evidence="1">Multi-pass membrane protein</topology>
    </subcellularLocation>
</comment>
<keyword evidence="6 9" id="KW-0472">Membrane</keyword>
<feature type="transmembrane region" description="Helical" evidence="9">
    <location>
        <begin position="501"/>
        <end position="520"/>
    </location>
</feature>
<evidence type="ECO:0000256" key="1">
    <source>
        <dbReference type="ARBA" id="ARBA00004141"/>
    </source>
</evidence>
<evidence type="ECO:0000256" key="6">
    <source>
        <dbReference type="ARBA" id="ARBA00023136"/>
    </source>
</evidence>
<evidence type="ECO:0000256" key="8">
    <source>
        <dbReference type="SAM" id="MobiDB-lite"/>
    </source>
</evidence>
<keyword evidence="4 9" id="KW-0812">Transmembrane</keyword>
<dbReference type="InterPro" id="IPR000175">
    <property type="entry name" value="Na/ntran_symport"/>
</dbReference>
<dbReference type="Pfam" id="PF00209">
    <property type="entry name" value="SNF"/>
    <property type="match status" value="1"/>
</dbReference>
<keyword evidence="7" id="KW-0325">Glycoprotein</keyword>
<feature type="transmembrane region" description="Helical" evidence="9">
    <location>
        <begin position="555"/>
        <end position="576"/>
    </location>
</feature>
<feature type="region of interest" description="Disordered" evidence="8">
    <location>
        <begin position="1"/>
        <end position="25"/>
    </location>
</feature>
<dbReference type="PROSITE" id="PS50267">
    <property type="entry name" value="NA_NEUROTRAN_SYMP_3"/>
    <property type="match status" value="1"/>
</dbReference>
<feature type="transmembrane region" description="Helical" evidence="9">
    <location>
        <begin position="387"/>
        <end position="408"/>
    </location>
</feature>
<dbReference type="InterPro" id="IPR037272">
    <property type="entry name" value="SNS_sf"/>
</dbReference>
<feature type="transmembrane region" description="Helical" evidence="9">
    <location>
        <begin position="330"/>
        <end position="353"/>
    </location>
</feature>
<dbReference type="PANTHER" id="PTHR11616">
    <property type="entry name" value="SODIUM/CHLORIDE DEPENDENT TRANSPORTER"/>
    <property type="match status" value="1"/>
</dbReference>
<protein>
    <submittedName>
        <fullName evidence="11">Sodium- and chloride-dependent taurine transporter</fullName>
    </submittedName>
</protein>
<feature type="transmembrane region" description="Helical" evidence="9">
    <location>
        <begin position="295"/>
        <end position="318"/>
    </location>
</feature>
<keyword evidence="3" id="KW-0813">Transport</keyword>